<dbReference type="EMBL" id="FWFX01000009">
    <property type="protein sequence ID" value="SLN56451.1"/>
    <property type="molecule type" value="Genomic_DNA"/>
</dbReference>
<keyword evidence="3" id="KW-1185">Reference proteome</keyword>
<dbReference type="AlphaFoldDB" id="A0A1X6ZNQ9"/>
<organism evidence="2 3">
    <name type="scientific">Roseovarius albus</name>
    <dbReference type="NCBI Taxonomy" id="1247867"/>
    <lineage>
        <taxon>Bacteria</taxon>
        <taxon>Pseudomonadati</taxon>
        <taxon>Pseudomonadota</taxon>
        <taxon>Alphaproteobacteria</taxon>
        <taxon>Rhodobacterales</taxon>
        <taxon>Roseobacteraceae</taxon>
        <taxon>Roseovarius</taxon>
    </lineage>
</organism>
<protein>
    <submittedName>
        <fullName evidence="2">Uncharacterized protein</fullName>
    </submittedName>
</protein>
<evidence type="ECO:0000313" key="3">
    <source>
        <dbReference type="Proteomes" id="UP000193061"/>
    </source>
</evidence>
<evidence type="ECO:0000313" key="2">
    <source>
        <dbReference type="EMBL" id="SLN56451.1"/>
    </source>
</evidence>
<feature type="transmembrane region" description="Helical" evidence="1">
    <location>
        <begin position="47"/>
        <end position="67"/>
    </location>
</feature>
<sequence length="80" mass="9308">MKRLFGFYNNVLERHPVSACLVVLLSHYGFGVVLVKVTSIFPDHSFLVSQIIIWIWLAWMLCTGIPMTRKTIQRWRKTGS</sequence>
<feature type="transmembrane region" description="Helical" evidence="1">
    <location>
        <begin position="21"/>
        <end position="41"/>
    </location>
</feature>
<name>A0A1X6ZNQ9_9RHOB</name>
<accession>A0A1X6ZNQ9</accession>
<evidence type="ECO:0000256" key="1">
    <source>
        <dbReference type="SAM" id="Phobius"/>
    </source>
</evidence>
<keyword evidence="1" id="KW-0472">Membrane</keyword>
<keyword evidence="1" id="KW-1133">Transmembrane helix</keyword>
<gene>
    <name evidence="2" type="ORF">ROA7450_02925</name>
</gene>
<proteinExistence type="predicted"/>
<keyword evidence="1" id="KW-0812">Transmembrane</keyword>
<dbReference type="Proteomes" id="UP000193061">
    <property type="component" value="Unassembled WGS sequence"/>
</dbReference>
<reference evidence="2 3" key="1">
    <citation type="submission" date="2017-03" db="EMBL/GenBank/DDBJ databases">
        <authorList>
            <person name="Afonso C.L."/>
            <person name="Miller P.J."/>
            <person name="Scott M.A."/>
            <person name="Spackman E."/>
            <person name="Goraichik I."/>
            <person name="Dimitrov K.M."/>
            <person name="Suarez D.L."/>
            <person name="Swayne D.E."/>
        </authorList>
    </citation>
    <scope>NUCLEOTIDE SEQUENCE [LARGE SCALE GENOMIC DNA]</scope>
    <source>
        <strain evidence="2 3">CECT 7450</strain>
    </source>
</reference>